<dbReference type="Pfam" id="PF01734">
    <property type="entry name" value="Patatin"/>
    <property type="match status" value="1"/>
</dbReference>
<feature type="active site" description="Nucleophile" evidence="4">
    <location>
        <position position="38"/>
    </location>
</feature>
<evidence type="ECO:0000259" key="5">
    <source>
        <dbReference type="PROSITE" id="PS51635"/>
    </source>
</evidence>
<dbReference type="AlphaFoldDB" id="A0A412FP17"/>
<dbReference type="InterPro" id="IPR016035">
    <property type="entry name" value="Acyl_Trfase/lysoPLipase"/>
</dbReference>
<proteinExistence type="predicted"/>
<dbReference type="Gene3D" id="3.40.1090.10">
    <property type="entry name" value="Cytosolic phospholipase A2 catalytic domain"/>
    <property type="match status" value="2"/>
</dbReference>
<keyword evidence="1 4" id="KW-0378">Hydrolase</keyword>
<name>A0A412FP17_9FIRM</name>
<feature type="short sequence motif" description="GXSXG" evidence="4">
    <location>
        <begin position="36"/>
        <end position="40"/>
    </location>
</feature>
<feature type="short sequence motif" description="DGA/G" evidence="4">
    <location>
        <begin position="175"/>
        <end position="177"/>
    </location>
</feature>
<dbReference type="PANTHER" id="PTHR14226:SF29">
    <property type="entry name" value="NEUROPATHY TARGET ESTERASE SWS"/>
    <property type="match status" value="1"/>
</dbReference>
<evidence type="ECO:0000313" key="7">
    <source>
        <dbReference type="Proteomes" id="UP000284178"/>
    </source>
</evidence>
<feature type="short sequence motif" description="GXGXXG" evidence="4">
    <location>
        <begin position="9"/>
        <end position="14"/>
    </location>
</feature>
<dbReference type="GO" id="GO:0016787">
    <property type="term" value="F:hydrolase activity"/>
    <property type="evidence" value="ECO:0007669"/>
    <property type="project" value="UniProtKB-UniRule"/>
</dbReference>
<accession>A0A412FP17</accession>
<dbReference type="PANTHER" id="PTHR14226">
    <property type="entry name" value="NEUROPATHY TARGET ESTERASE/SWISS CHEESE D.MELANOGASTER"/>
    <property type="match status" value="1"/>
</dbReference>
<keyword evidence="7" id="KW-1185">Reference proteome</keyword>
<evidence type="ECO:0000256" key="2">
    <source>
        <dbReference type="ARBA" id="ARBA00022963"/>
    </source>
</evidence>
<dbReference type="GO" id="GO:0016042">
    <property type="term" value="P:lipid catabolic process"/>
    <property type="evidence" value="ECO:0007669"/>
    <property type="project" value="UniProtKB-UniRule"/>
</dbReference>
<keyword evidence="2 4" id="KW-0442">Lipid degradation</keyword>
<dbReference type="InterPro" id="IPR050301">
    <property type="entry name" value="NTE"/>
</dbReference>
<comment type="caution">
    <text evidence="6">The sequence shown here is derived from an EMBL/GenBank/DDBJ whole genome shotgun (WGS) entry which is preliminary data.</text>
</comment>
<feature type="domain" description="PNPLA" evidence="5">
    <location>
        <begin position="5"/>
        <end position="188"/>
    </location>
</feature>
<evidence type="ECO:0000256" key="3">
    <source>
        <dbReference type="ARBA" id="ARBA00023098"/>
    </source>
</evidence>
<feature type="active site" description="Proton acceptor" evidence="4">
    <location>
        <position position="175"/>
    </location>
</feature>
<dbReference type="SUPFAM" id="SSF52151">
    <property type="entry name" value="FabD/lysophospholipase-like"/>
    <property type="match status" value="1"/>
</dbReference>
<evidence type="ECO:0000256" key="4">
    <source>
        <dbReference type="PROSITE-ProRule" id="PRU01161"/>
    </source>
</evidence>
<evidence type="ECO:0000313" key="6">
    <source>
        <dbReference type="EMBL" id="RGR69922.1"/>
    </source>
</evidence>
<dbReference type="RefSeq" id="WP_117895843.1">
    <property type="nucleotide sequence ID" value="NZ_CABJCV010000022.1"/>
</dbReference>
<dbReference type="PROSITE" id="PS51635">
    <property type="entry name" value="PNPLA"/>
    <property type="match status" value="1"/>
</dbReference>
<gene>
    <name evidence="6" type="ORF">DWY25_14530</name>
</gene>
<reference evidence="6 7" key="1">
    <citation type="submission" date="2018-08" db="EMBL/GenBank/DDBJ databases">
        <title>A genome reference for cultivated species of the human gut microbiota.</title>
        <authorList>
            <person name="Zou Y."/>
            <person name="Xue W."/>
            <person name="Luo G."/>
        </authorList>
    </citation>
    <scope>NUCLEOTIDE SEQUENCE [LARGE SCALE GENOMIC DNA]</scope>
    <source>
        <strain evidence="6 7">AF24-29</strain>
    </source>
</reference>
<dbReference type="GeneID" id="83016616"/>
<dbReference type="InterPro" id="IPR002641">
    <property type="entry name" value="PNPLA_dom"/>
</dbReference>
<evidence type="ECO:0000256" key="1">
    <source>
        <dbReference type="ARBA" id="ARBA00022801"/>
    </source>
</evidence>
<dbReference type="Proteomes" id="UP000284178">
    <property type="component" value="Unassembled WGS sequence"/>
</dbReference>
<dbReference type="EMBL" id="QRUP01000022">
    <property type="protein sequence ID" value="RGR69922.1"/>
    <property type="molecule type" value="Genomic_DNA"/>
</dbReference>
<dbReference type="CDD" id="cd07209">
    <property type="entry name" value="Pat_hypo_Ecoli_Z1214_like"/>
    <property type="match status" value="1"/>
</dbReference>
<organism evidence="6 7">
    <name type="scientific">Holdemania filiformis</name>
    <dbReference type="NCBI Taxonomy" id="61171"/>
    <lineage>
        <taxon>Bacteria</taxon>
        <taxon>Bacillati</taxon>
        <taxon>Bacillota</taxon>
        <taxon>Erysipelotrichia</taxon>
        <taxon>Erysipelotrichales</taxon>
        <taxon>Erysipelotrichaceae</taxon>
        <taxon>Holdemania</taxon>
    </lineage>
</organism>
<sequence length="441" mass="49404">MKTAWVLCGGGSRGAYEIGVWQALSAAGLAPDIVTGTSIGALNGALIVQQDYAAALDLWANLRIEDVMQDGFDLELSAIMENKQKIAPFLKKYINTKGADNTPLKEMIARLVDEEKLRRSPIDFGLVTVRYPSLQAVELTKAQIPEGRIKDYLIATASCFPAFPVYEFDGQQYIDGGYQDNLPIALALRMGADRVIAVNLHYQSPIHPTLEKLPQVAVISPSRELGSFLSFDPELLKRNRELGLLDAKKFLGQLIGERFVFSPLNASLRALAERMLRELTLFQCQLDDSDHPFIDTLWPQNVLLDRVLKIKGDTAETVLMRMMENGAEFMKKDPQMLLDPQAFLIELAGYFNAGSPALETERSLYQSLLQQTTKQSLLTLIGKADRITLCRSLCDQMLHQQTALLQQLHWLAPMMPQEVLVSWFAAFLVREFRLDPICQEA</sequence>
<protein>
    <submittedName>
        <fullName evidence="6">Patatin-like phospholipase family protein</fullName>
    </submittedName>
</protein>
<keyword evidence="3 4" id="KW-0443">Lipid metabolism</keyword>